<keyword evidence="1" id="KW-0732">Signal</keyword>
<gene>
    <name evidence="2" type="ORF">FRY97_17920</name>
</gene>
<dbReference type="OrthoDB" id="1496009at2"/>
<evidence type="ECO:0000313" key="2">
    <source>
        <dbReference type="EMBL" id="TXB61659.1"/>
    </source>
</evidence>
<evidence type="ECO:0000313" key="3">
    <source>
        <dbReference type="Proteomes" id="UP000321580"/>
    </source>
</evidence>
<proteinExistence type="predicted"/>
<feature type="signal peptide" evidence="1">
    <location>
        <begin position="1"/>
        <end position="21"/>
    </location>
</feature>
<reference evidence="2 3" key="1">
    <citation type="submission" date="2019-08" db="EMBL/GenBank/DDBJ databases">
        <title>Genome of Phaeodactylibacter luteus.</title>
        <authorList>
            <person name="Bowman J.P."/>
        </authorList>
    </citation>
    <scope>NUCLEOTIDE SEQUENCE [LARGE SCALE GENOMIC DNA]</scope>
    <source>
        <strain evidence="2 3">KCTC 42180</strain>
    </source>
</reference>
<accession>A0A5C6RI77</accession>
<protein>
    <submittedName>
        <fullName evidence="2">Uncharacterized protein</fullName>
    </submittedName>
</protein>
<sequence>MKNAKYLPALLMALLAGLSSCEPEETSIRLTSSERIRIDSLAKKQIDTLATFIDSLCTVQHDDMVQQALDSIIALRKAEEQKLRARLKQKQ</sequence>
<name>A0A5C6RI77_9BACT</name>
<keyword evidence="3" id="KW-1185">Reference proteome</keyword>
<dbReference type="PROSITE" id="PS51257">
    <property type="entry name" value="PROKAR_LIPOPROTEIN"/>
    <property type="match status" value="1"/>
</dbReference>
<feature type="chain" id="PRO_5023110599" evidence="1">
    <location>
        <begin position="22"/>
        <end position="91"/>
    </location>
</feature>
<dbReference type="EMBL" id="VOOR01000049">
    <property type="protein sequence ID" value="TXB61659.1"/>
    <property type="molecule type" value="Genomic_DNA"/>
</dbReference>
<comment type="caution">
    <text evidence="2">The sequence shown here is derived from an EMBL/GenBank/DDBJ whole genome shotgun (WGS) entry which is preliminary data.</text>
</comment>
<organism evidence="2 3">
    <name type="scientific">Phaeodactylibacter luteus</name>
    <dbReference type="NCBI Taxonomy" id="1564516"/>
    <lineage>
        <taxon>Bacteria</taxon>
        <taxon>Pseudomonadati</taxon>
        <taxon>Bacteroidota</taxon>
        <taxon>Saprospiria</taxon>
        <taxon>Saprospirales</taxon>
        <taxon>Haliscomenobacteraceae</taxon>
        <taxon>Phaeodactylibacter</taxon>
    </lineage>
</organism>
<dbReference type="RefSeq" id="WP_147168946.1">
    <property type="nucleotide sequence ID" value="NZ_VOOR01000049.1"/>
</dbReference>
<evidence type="ECO:0000256" key="1">
    <source>
        <dbReference type="SAM" id="SignalP"/>
    </source>
</evidence>
<dbReference type="AlphaFoldDB" id="A0A5C6RI77"/>
<dbReference type="Proteomes" id="UP000321580">
    <property type="component" value="Unassembled WGS sequence"/>
</dbReference>